<feature type="transmembrane region" description="Helical" evidence="1">
    <location>
        <begin position="197"/>
        <end position="215"/>
    </location>
</feature>
<dbReference type="Proteomes" id="UP000483820">
    <property type="component" value="Chromosome V"/>
</dbReference>
<evidence type="ECO:0000313" key="3">
    <source>
        <dbReference type="Proteomes" id="UP000483820"/>
    </source>
</evidence>
<proteinExistence type="predicted"/>
<protein>
    <submittedName>
        <fullName evidence="2">Uncharacterized protein</fullName>
    </submittedName>
</protein>
<evidence type="ECO:0000256" key="1">
    <source>
        <dbReference type="SAM" id="Phobius"/>
    </source>
</evidence>
<dbReference type="EMBL" id="WUAV01000005">
    <property type="protein sequence ID" value="KAF1750723.1"/>
    <property type="molecule type" value="Genomic_DNA"/>
</dbReference>
<dbReference type="RefSeq" id="XP_053580903.1">
    <property type="nucleotide sequence ID" value="XM_053731990.1"/>
</dbReference>
<name>A0A6A5G7G3_CAERE</name>
<keyword evidence="1" id="KW-0812">Transmembrane</keyword>
<reference evidence="2 3" key="1">
    <citation type="submission" date="2019-12" db="EMBL/GenBank/DDBJ databases">
        <title>Chromosome-level assembly of the Caenorhabditis remanei genome.</title>
        <authorList>
            <person name="Teterina A.A."/>
            <person name="Willis J.H."/>
            <person name="Phillips P.C."/>
        </authorList>
    </citation>
    <scope>NUCLEOTIDE SEQUENCE [LARGE SCALE GENOMIC DNA]</scope>
    <source>
        <strain evidence="2 3">PX506</strain>
        <tissue evidence="2">Whole organism</tissue>
    </source>
</reference>
<comment type="caution">
    <text evidence="2">The sequence shown here is derived from an EMBL/GenBank/DDBJ whole genome shotgun (WGS) entry which is preliminary data.</text>
</comment>
<dbReference type="KEGG" id="crq:GCK72_017274"/>
<keyword evidence="1" id="KW-1133">Transmembrane helix</keyword>
<sequence>MTIAISLNQSKELSPQESKEENLRRYYSFTYFHSELSWKIKVGLKVSEKELDMLKKKLTAEWKKKQYDVCEKPVELFSFKLVLTFIIMVLCAFVSKDILDMARLDFWTRCIFGIESVLFLVIVRHYDVNADKSSRSECESEKKMLEEDIENGCNTRFYFDSHNKSDKEQLMILKNLYSQEVEPLNEKIRLLRNQTSVWTMFLASVVILHYWYCAAKLVIKAMTTGSNEGIELAKRSVVQAITGTLHMLVIAWISRQ</sequence>
<dbReference type="AlphaFoldDB" id="A0A6A5G7G3"/>
<feature type="transmembrane region" description="Helical" evidence="1">
    <location>
        <begin position="76"/>
        <end position="94"/>
    </location>
</feature>
<evidence type="ECO:0000313" key="2">
    <source>
        <dbReference type="EMBL" id="KAF1750723.1"/>
    </source>
</evidence>
<gene>
    <name evidence="2" type="ORF">GCK72_017274</name>
</gene>
<dbReference type="CTD" id="78776522"/>
<dbReference type="GeneID" id="78776522"/>
<organism evidence="2 3">
    <name type="scientific">Caenorhabditis remanei</name>
    <name type="common">Caenorhabditis vulgaris</name>
    <dbReference type="NCBI Taxonomy" id="31234"/>
    <lineage>
        <taxon>Eukaryota</taxon>
        <taxon>Metazoa</taxon>
        <taxon>Ecdysozoa</taxon>
        <taxon>Nematoda</taxon>
        <taxon>Chromadorea</taxon>
        <taxon>Rhabditida</taxon>
        <taxon>Rhabditina</taxon>
        <taxon>Rhabditomorpha</taxon>
        <taxon>Rhabditoidea</taxon>
        <taxon>Rhabditidae</taxon>
        <taxon>Peloderinae</taxon>
        <taxon>Caenorhabditis</taxon>
    </lineage>
</organism>
<accession>A0A6A5G7G3</accession>
<feature type="transmembrane region" description="Helical" evidence="1">
    <location>
        <begin position="106"/>
        <end position="126"/>
    </location>
</feature>
<keyword evidence="1" id="KW-0472">Membrane</keyword>